<dbReference type="Pfam" id="PF00588">
    <property type="entry name" value="SpoU_methylase"/>
    <property type="match status" value="1"/>
</dbReference>
<sequence length="270" mass="29634">MAWDDSKSRYSKNKNDKTDRREKDYIDENIIQGRNAIIEAIKSGKTIESILIAKGEREGNINVIYALAKEKDIVIKEVDKRKLDALCGQGSHQGVVAKTTPYSYCELEDILKVAEEKGEDPFIIILDEIEDPHNMGSIIRSAEIFGAHGIVIPKRRNVGVTPSVYKSSVGAVEYIKIAKVTNVNSAIDNLKSKGIWVYGCHMEGSVSSDKVNLNGPVALVVGNEGKGISRLTKEKCDVLVKIPMAGKINSLNASVAAGIMMYEVLKSRLK</sequence>
<feature type="domain" description="RNA 2-O ribose methyltransferase substrate binding" evidence="4">
    <location>
        <begin position="30"/>
        <end position="105"/>
    </location>
</feature>
<proteinExistence type="inferred from homology"/>
<evidence type="ECO:0000259" key="4">
    <source>
        <dbReference type="SMART" id="SM00967"/>
    </source>
</evidence>
<dbReference type="Gene3D" id="3.40.1280.10">
    <property type="match status" value="1"/>
</dbReference>
<dbReference type="GO" id="GO:0003723">
    <property type="term" value="F:RNA binding"/>
    <property type="evidence" value="ECO:0007669"/>
    <property type="project" value="InterPro"/>
</dbReference>
<dbReference type="InterPro" id="IPR001537">
    <property type="entry name" value="SpoU_MeTrfase"/>
</dbReference>
<dbReference type="EC" id="2.1.1.-" evidence="5"/>
<gene>
    <name evidence="5" type="ORF">CLORY_26600</name>
</gene>
<dbReference type="Proteomes" id="UP000190080">
    <property type="component" value="Unassembled WGS sequence"/>
</dbReference>
<dbReference type="CDD" id="cd18103">
    <property type="entry name" value="SpoU-like_RlmB"/>
    <property type="match status" value="1"/>
</dbReference>
<dbReference type="InterPro" id="IPR029026">
    <property type="entry name" value="tRNA_m1G_MTases_N"/>
</dbReference>
<dbReference type="Gene3D" id="3.30.1330.30">
    <property type="match status" value="1"/>
</dbReference>
<dbReference type="GO" id="GO:0008173">
    <property type="term" value="F:RNA methyltransferase activity"/>
    <property type="evidence" value="ECO:0007669"/>
    <property type="project" value="InterPro"/>
</dbReference>
<keyword evidence="6" id="KW-1185">Reference proteome</keyword>
<evidence type="ECO:0000256" key="2">
    <source>
        <dbReference type="ARBA" id="ARBA00022603"/>
    </source>
</evidence>
<dbReference type="PANTHER" id="PTHR46429:SF1">
    <property type="entry name" value="23S RRNA (GUANOSINE-2'-O-)-METHYLTRANSFERASE RLMB"/>
    <property type="match status" value="1"/>
</dbReference>
<dbReference type="NCBIfam" id="TIGR00186">
    <property type="entry name" value="rRNA_methyl_3"/>
    <property type="match status" value="1"/>
</dbReference>
<dbReference type="GO" id="GO:0032259">
    <property type="term" value="P:methylation"/>
    <property type="evidence" value="ECO:0007669"/>
    <property type="project" value="UniProtKB-KW"/>
</dbReference>
<dbReference type="RefSeq" id="WP_079425241.1">
    <property type="nucleotide sequence ID" value="NZ_MZGV01000029.1"/>
</dbReference>
<dbReference type="InterPro" id="IPR013123">
    <property type="entry name" value="SpoU_subst-bd"/>
</dbReference>
<evidence type="ECO:0000313" key="5">
    <source>
        <dbReference type="EMBL" id="OPJ60611.1"/>
    </source>
</evidence>
<dbReference type="InterPro" id="IPR004441">
    <property type="entry name" value="rRNA_MeTrfase_TrmH"/>
</dbReference>
<dbReference type="EMBL" id="MZGV01000029">
    <property type="protein sequence ID" value="OPJ60611.1"/>
    <property type="molecule type" value="Genomic_DNA"/>
</dbReference>
<reference evidence="5 6" key="1">
    <citation type="submission" date="2017-03" db="EMBL/GenBank/DDBJ databases">
        <title>Genome sequence of Clostridium oryzae DSM 28571.</title>
        <authorList>
            <person name="Poehlein A."/>
            <person name="Daniel R."/>
        </authorList>
    </citation>
    <scope>NUCLEOTIDE SEQUENCE [LARGE SCALE GENOMIC DNA]</scope>
    <source>
        <strain evidence="5 6">DSM 28571</strain>
    </source>
</reference>
<dbReference type="InterPro" id="IPR029028">
    <property type="entry name" value="Alpha/beta_knot_MTases"/>
</dbReference>
<comment type="similarity">
    <text evidence="1">Belongs to the class IV-like SAM-binding methyltransferase superfamily. RNA methyltransferase TrmH family.</text>
</comment>
<evidence type="ECO:0000256" key="3">
    <source>
        <dbReference type="ARBA" id="ARBA00022679"/>
    </source>
</evidence>
<name>A0A1V4IKQ8_9CLOT</name>
<keyword evidence="2 5" id="KW-0489">Methyltransferase</keyword>
<evidence type="ECO:0000313" key="6">
    <source>
        <dbReference type="Proteomes" id="UP000190080"/>
    </source>
</evidence>
<keyword evidence="3 5" id="KW-0808">Transferase</keyword>
<organism evidence="5 6">
    <name type="scientific">Clostridium oryzae</name>
    <dbReference type="NCBI Taxonomy" id="1450648"/>
    <lineage>
        <taxon>Bacteria</taxon>
        <taxon>Bacillati</taxon>
        <taxon>Bacillota</taxon>
        <taxon>Clostridia</taxon>
        <taxon>Eubacteriales</taxon>
        <taxon>Clostridiaceae</taxon>
        <taxon>Clostridium</taxon>
    </lineage>
</organism>
<dbReference type="FunFam" id="3.40.1280.10:FF:000008">
    <property type="entry name" value="Group 3 RNA methyltransferase TrmH"/>
    <property type="match status" value="1"/>
</dbReference>
<evidence type="ECO:0000256" key="1">
    <source>
        <dbReference type="ARBA" id="ARBA00007228"/>
    </source>
</evidence>
<dbReference type="OrthoDB" id="9794400at2"/>
<dbReference type="Pfam" id="PF08032">
    <property type="entry name" value="SpoU_sub_bind"/>
    <property type="match status" value="1"/>
</dbReference>
<accession>A0A1V4IKQ8</accession>
<dbReference type="SMART" id="SM00967">
    <property type="entry name" value="SpoU_sub_bind"/>
    <property type="match status" value="1"/>
</dbReference>
<dbReference type="GO" id="GO:0006396">
    <property type="term" value="P:RNA processing"/>
    <property type="evidence" value="ECO:0007669"/>
    <property type="project" value="InterPro"/>
</dbReference>
<dbReference type="AlphaFoldDB" id="A0A1V4IKQ8"/>
<dbReference type="SUPFAM" id="SSF55315">
    <property type="entry name" value="L30e-like"/>
    <property type="match status" value="1"/>
</dbReference>
<dbReference type="GO" id="GO:0005829">
    <property type="term" value="C:cytosol"/>
    <property type="evidence" value="ECO:0007669"/>
    <property type="project" value="TreeGrafter"/>
</dbReference>
<dbReference type="STRING" id="1450648.CLORY_26600"/>
<protein>
    <submittedName>
        <fullName evidence="5">Putative TrmH family tRNA/rRNA methyltransferase</fullName>
        <ecNumber evidence="5">2.1.1.-</ecNumber>
    </submittedName>
</protein>
<dbReference type="PANTHER" id="PTHR46429">
    <property type="entry name" value="23S RRNA (GUANOSINE-2'-O-)-METHYLTRANSFERASE RLMB"/>
    <property type="match status" value="1"/>
</dbReference>
<dbReference type="InterPro" id="IPR029064">
    <property type="entry name" value="Ribosomal_eL30-like_sf"/>
</dbReference>
<comment type="caution">
    <text evidence="5">The sequence shown here is derived from an EMBL/GenBank/DDBJ whole genome shotgun (WGS) entry which is preliminary data.</text>
</comment>
<dbReference type="SUPFAM" id="SSF75217">
    <property type="entry name" value="alpha/beta knot"/>
    <property type="match status" value="1"/>
</dbReference>